<dbReference type="Pfam" id="PF06985">
    <property type="entry name" value="HET"/>
    <property type="match status" value="1"/>
</dbReference>
<sequence>MELSCFSRTSRIQRIFKNRKERDSPHPLSTGPITEAFREYINNEIPTRFIDTSRLGFVSRRDVFHVFQDEIASVTEEQITERMESVQSDPFASYQPRRDRMLRQIIQEIVKYDILSHRRDDAASEPSYQDVSSGKQHGSRSRKLVQFCETSSKLGRKLAWVDTCCIDTTNAVEVSEAVNAMYKWYANSYLCIVYLAESMSLADWDRESWFKRGWTLQELLAPKRLKFYNKNWQSFIPPGIDDDRKADDIRLPLENITGISRTVLTADNSQGIQGHTFWEVMSWASRRQTSRIEDRAYSLLGLFYVTRSISYGEGIRAFSSLVMEVATKDPSWDVFAWCGKPSAEHFALPSSPASYPMFEADIGRNRDGVRDFTITAHALSLKSLPLIPVEISSVLEPEGPGRPFRITLKPRSGEERSLGRYGNLVVECGMNRLHTMRRAQRISACILNHHGARSQEKGKLVVGEDYICFLLYSEDGPGVDDETDVETWMKLDTNNLLRMTCVGVPETVTEQGTARPNTFNLSLTKILIQSPKRSSG</sequence>
<organism evidence="2 3">
    <name type="scientific">Boletus edulis BED1</name>
    <dbReference type="NCBI Taxonomy" id="1328754"/>
    <lineage>
        <taxon>Eukaryota</taxon>
        <taxon>Fungi</taxon>
        <taxon>Dikarya</taxon>
        <taxon>Basidiomycota</taxon>
        <taxon>Agaricomycotina</taxon>
        <taxon>Agaricomycetes</taxon>
        <taxon>Agaricomycetidae</taxon>
        <taxon>Boletales</taxon>
        <taxon>Boletineae</taxon>
        <taxon>Boletaceae</taxon>
        <taxon>Boletoideae</taxon>
        <taxon>Boletus</taxon>
    </lineage>
</organism>
<gene>
    <name evidence="2" type="ORF">L210DRAFT_3552171</name>
</gene>
<reference evidence="2" key="1">
    <citation type="submission" date="2019-10" db="EMBL/GenBank/DDBJ databases">
        <authorList>
            <consortium name="DOE Joint Genome Institute"/>
            <person name="Kuo A."/>
            <person name="Miyauchi S."/>
            <person name="Kiss E."/>
            <person name="Drula E."/>
            <person name="Kohler A."/>
            <person name="Sanchez-Garcia M."/>
            <person name="Andreopoulos B."/>
            <person name="Barry K.W."/>
            <person name="Bonito G."/>
            <person name="Buee M."/>
            <person name="Carver A."/>
            <person name="Chen C."/>
            <person name="Cichocki N."/>
            <person name="Clum A."/>
            <person name="Culley D."/>
            <person name="Crous P.W."/>
            <person name="Fauchery L."/>
            <person name="Girlanda M."/>
            <person name="Hayes R."/>
            <person name="Keri Z."/>
            <person name="LaButti K."/>
            <person name="Lipzen A."/>
            <person name="Lombard V."/>
            <person name="Magnuson J."/>
            <person name="Maillard F."/>
            <person name="Morin E."/>
            <person name="Murat C."/>
            <person name="Nolan M."/>
            <person name="Ohm R."/>
            <person name="Pangilinan J."/>
            <person name="Pereira M."/>
            <person name="Perotto S."/>
            <person name="Peter M."/>
            <person name="Riley R."/>
            <person name="Sitrit Y."/>
            <person name="Stielow B."/>
            <person name="Szollosi G."/>
            <person name="Zifcakova L."/>
            <person name="Stursova M."/>
            <person name="Spatafora J.W."/>
            <person name="Tedersoo L."/>
            <person name="Vaario L.-M."/>
            <person name="Yamada A."/>
            <person name="Yan M."/>
            <person name="Wang P."/>
            <person name="Xu J."/>
            <person name="Bruns T."/>
            <person name="Baldrian P."/>
            <person name="Vilgalys R."/>
            <person name="Henrissat B."/>
            <person name="Grigoriev I.V."/>
            <person name="Hibbett D."/>
            <person name="Nagy L.G."/>
            <person name="Martin F.M."/>
        </authorList>
    </citation>
    <scope>NUCLEOTIDE SEQUENCE</scope>
    <source>
        <strain evidence="2">BED1</strain>
    </source>
</reference>
<protein>
    <recommendedName>
        <fullName evidence="1">Heterokaryon incompatibility domain-containing protein</fullName>
    </recommendedName>
</protein>
<proteinExistence type="predicted"/>
<dbReference type="PANTHER" id="PTHR10622:SF10">
    <property type="entry name" value="HET DOMAIN-CONTAINING PROTEIN"/>
    <property type="match status" value="1"/>
</dbReference>
<accession>A0AAD4BMM7</accession>
<keyword evidence="3" id="KW-1185">Reference proteome</keyword>
<name>A0AAD4BMM7_BOLED</name>
<evidence type="ECO:0000259" key="1">
    <source>
        <dbReference type="Pfam" id="PF06985"/>
    </source>
</evidence>
<dbReference type="PANTHER" id="PTHR10622">
    <property type="entry name" value="HET DOMAIN-CONTAINING PROTEIN"/>
    <property type="match status" value="1"/>
</dbReference>
<reference evidence="2" key="2">
    <citation type="journal article" date="2020" name="Nat. Commun.">
        <title>Large-scale genome sequencing of mycorrhizal fungi provides insights into the early evolution of symbiotic traits.</title>
        <authorList>
            <person name="Miyauchi S."/>
            <person name="Kiss E."/>
            <person name="Kuo A."/>
            <person name="Drula E."/>
            <person name="Kohler A."/>
            <person name="Sanchez-Garcia M."/>
            <person name="Morin E."/>
            <person name="Andreopoulos B."/>
            <person name="Barry K.W."/>
            <person name="Bonito G."/>
            <person name="Buee M."/>
            <person name="Carver A."/>
            <person name="Chen C."/>
            <person name="Cichocki N."/>
            <person name="Clum A."/>
            <person name="Culley D."/>
            <person name="Crous P.W."/>
            <person name="Fauchery L."/>
            <person name="Girlanda M."/>
            <person name="Hayes R.D."/>
            <person name="Keri Z."/>
            <person name="LaButti K."/>
            <person name="Lipzen A."/>
            <person name="Lombard V."/>
            <person name="Magnuson J."/>
            <person name="Maillard F."/>
            <person name="Murat C."/>
            <person name="Nolan M."/>
            <person name="Ohm R.A."/>
            <person name="Pangilinan J."/>
            <person name="Pereira M.F."/>
            <person name="Perotto S."/>
            <person name="Peter M."/>
            <person name="Pfister S."/>
            <person name="Riley R."/>
            <person name="Sitrit Y."/>
            <person name="Stielow J.B."/>
            <person name="Szollosi G."/>
            <person name="Zifcakova L."/>
            <person name="Stursova M."/>
            <person name="Spatafora J.W."/>
            <person name="Tedersoo L."/>
            <person name="Vaario L.M."/>
            <person name="Yamada A."/>
            <person name="Yan M."/>
            <person name="Wang P."/>
            <person name="Xu J."/>
            <person name="Bruns T."/>
            <person name="Baldrian P."/>
            <person name="Vilgalys R."/>
            <person name="Dunand C."/>
            <person name="Henrissat B."/>
            <person name="Grigoriev I.V."/>
            <person name="Hibbett D."/>
            <person name="Nagy L.G."/>
            <person name="Martin F.M."/>
        </authorList>
    </citation>
    <scope>NUCLEOTIDE SEQUENCE</scope>
    <source>
        <strain evidence="2">BED1</strain>
    </source>
</reference>
<evidence type="ECO:0000313" key="2">
    <source>
        <dbReference type="EMBL" id="KAF8434743.1"/>
    </source>
</evidence>
<evidence type="ECO:0000313" key="3">
    <source>
        <dbReference type="Proteomes" id="UP001194468"/>
    </source>
</evidence>
<dbReference type="AlphaFoldDB" id="A0AAD4BMM7"/>
<dbReference type="Proteomes" id="UP001194468">
    <property type="component" value="Unassembled WGS sequence"/>
</dbReference>
<feature type="domain" description="Heterokaryon incompatibility" evidence="1">
    <location>
        <begin position="112"/>
        <end position="198"/>
    </location>
</feature>
<dbReference type="InterPro" id="IPR010730">
    <property type="entry name" value="HET"/>
</dbReference>
<comment type="caution">
    <text evidence="2">The sequence shown here is derived from an EMBL/GenBank/DDBJ whole genome shotgun (WGS) entry which is preliminary data.</text>
</comment>
<dbReference type="EMBL" id="WHUW01000027">
    <property type="protein sequence ID" value="KAF8434743.1"/>
    <property type="molecule type" value="Genomic_DNA"/>
</dbReference>